<accession>A0A316YBP7</accession>
<proteinExistence type="predicted"/>
<dbReference type="EMBL" id="KZ819643">
    <property type="protein sequence ID" value="PWN86722.1"/>
    <property type="molecule type" value="Genomic_DNA"/>
</dbReference>
<comment type="subcellular location">
    <subcellularLocation>
        <location evidence="1">Nucleus</location>
    </subcellularLocation>
</comment>
<evidence type="ECO:0000256" key="1">
    <source>
        <dbReference type="ARBA" id="ARBA00004123"/>
    </source>
</evidence>
<name>A0A316YBP7_9BASI</name>
<dbReference type="InterPro" id="IPR050613">
    <property type="entry name" value="Sec_Metabolite_Reg"/>
</dbReference>
<dbReference type="AlphaFoldDB" id="A0A316YBP7"/>
<organism evidence="3 4">
    <name type="scientific">Acaromyces ingoldii</name>
    <dbReference type="NCBI Taxonomy" id="215250"/>
    <lineage>
        <taxon>Eukaryota</taxon>
        <taxon>Fungi</taxon>
        <taxon>Dikarya</taxon>
        <taxon>Basidiomycota</taxon>
        <taxon>Ustilaginomycotina</taxon>
        <taxon>Exobasidiomycetes</taxon>
        <taxon>Exobasidiales</taxon>
        <taxon>Cryptobasidiaceae</taxon>
        <taxon>Acaromyces</taxon>
    </lineage>
</organism>
<dbReference type="PANTHER" id="PTHR31001:SF89">
    <property type="entry name" value="ZN(2)-C6 FUNGAL-TYPE DOMAIN-CONTAINING PROTEIN"/>
    <property type="match status" value="1"/>
</dbReference>
<protein>
    <recommendedName>
        <fullName evidence="5">Transcription factor domain-containing protein</fullName>
    </recommendedName>
</protein>
<dbReference type="GeneID" id="37046287"/>
<feature type="non-terminal residue" evidence="3">
    <location>
        <position position="1"/>
    </location>
</feature>
<keyword evidence="2" id="KW-0539">Nucleus</keyword>
<evidence type="ECO:0000256" key="2">
    <source>
        <dbReference type="ARBA" id="ARBA00023242"/>
    </source>
</evidence>
<dbReference type="CDD" id="cd12148">
    <property type="entry name" value="fungal_TF_MHR"/>
    <property type="match status" value="1"/>
</dbReference>
<dbReference type="STRING" id="215250.A0A316YBP7"/>
<dbReference type="GO" id="GO:0005634">
    <property type="term" value="C:nucleus"/>
    <property type="evidence" value="ECO:0007669"/>
    <property type="project" value="UniProtKB-SubCell"/>
</dbReference>
<keyword evidence="4" id="KW-1185">Reference proteome</keyword>
<dbReference type="InParanoid" id="A0A316YBP7"/>
<reference evidence="3 4" key="1">
    <citation type="journal article" date="2018" name="Mol. Biol. Evol.">
        <title>Broad Genomic Sampling Reveals a Smut Pathogenic Ancestry of the Fungal Clade Ustilaginomycotina.</title>
        <authorList>
            <person name="Kijpornyongpan T."/>
            <person name="Mondo S.J."/>
            <person name="Barry K."/>
            <person name="Sandor L."/>
            <person name="Lee J."/>
            <person name="Lipzen A."/>
            <person name="Pangilinan J."/>
            <person name="LaButti K."/>
            <person name="Hainaut M."/>
            <person name="Henrissat B."/>
            <person name="Grigoriev I.V."/>
            <person name="Spatafora J.W."/>
            <person name="Aime M.C."/>
        </authorList>
    </citation>
    <scope>NUCLEOTIDE SEQUENCE [LARGE SCALE GENOMIC DNA]</scope>
    <source>
        <strain evidence="3 4">MCA 4198</strain>
    </source>
</reference>
<dbReference type="RefSeq" id="XP_025373920.1">
    <property type="nucleotide sequence ID" value="XM_025524371.1"/>
</dbReference>
<dbReference type="PANTHER" id="PTHR31001">
    <property type="entry name" value="UNCHARACTERIZED TRANSCRIPTIONAL REGULATORY PROTEIN"/>
    <property type="match status" value="1"/>
</dbReference>
<sequence>LSQGRGTLAWYRFLLNEAISSAQGLGLHRLGKVQPAQDVRASDCVSLEIGVRIWSYLCAKDWSLAGTNGLTYRIHPLQTTTRMPLNASDEHLKSDIIREQPRNTWTEASYVIAHFQLTECAKSASRCEAVDENIVERVDSVIRPSLPSFRGLSEENRRRAVVRIRSYIQDLPAFFQLGITSASSPEMTAQRRLLIDETVALFEARRHSSRSV</sequence>
<evidence type="ECO:0000313" key="3">
    <source>
        <dbReference type="EMBL" id="PWN86722.1"/>
    </source>
</evidence>
<dbReference type="Proteomes" id="UP000245768">
    <property type="component" value="Unassembled WGS sequence"/>
</dbReference>
<gene>
    <name evidence="3" type="ORF">FA10DRAFT_291804</name>
</gene>
<evidence type="ECO:0008006" key="5">
    <source>
        <dbReference type="Google" id="ProtNLM"/>
    </source>
</evidence>
<evidence type="ECO:0000313" key="4">
    <source>
        <dbReference type="Proteomes" id="UP000245768"/>
    </source>
</evidence>